<protein>
    <submittedName>
        <fullName evidence="2">N-acetylmannosamine kinase</fullName>
    </submittedName>
</protein>
<gene>
    <name evidence="2" type="ORF">SSABA_v1c04050</name>
</gene>
<evidence type="ECO:0000256" key="1">
    <source>
        <dbReference type="ARBA" id="ARBA00006479"/>
    </source>
</evidence>
<keyword evidence="2" id="KW-0418">Kinase</keyword>
<dbReference type="GO" id="GO:0016301">
    <property type="term" value="F:kinase activity"/>
    <property type="evidence" value="ECO:0007669"/>
    <property type="project" value="UniProtKB-KW"/>
</dbReference>
<keyword evidence="2" id="KW-0808">Transferase</keyword>
<dbReference type="Pfam" id="PF00480">
    <property type="entry name" value="ROK"/>
    <property type="match status" value="1"/>
</dbReference>
<comment type="similarity">
    <text evidence="1">Belongs to the ROK (NagC/XylR) family.</text>
</comment>
<proteinExistence type="inferred from homology"/>
<dbReference type="InterPro" id="IPR043129">
    <property type="entry name" value="ATPase_NBD"/>
</dbReference>
<sequence>MKNNLILCFDIGGLGLKVSLYDLDMNEKFRTKFTYKLLEKKTIFDLIKNTYQEVGKDFDITAIAISASGIIDAKNKLMYSLKDSNSKLIQDDLHGYMKWCTIPWFIENDANCALLAEKYFGAAQSKKNICLITIGTALGGALMINEKIYVGSHFMANEIGCGILDNNFTNFKNISVQTGMNGLVEEYNSVYNKNLEGIDILKLAEKDSLSKEYQIVKSRLVKIAQVIINMYFTVDPELILIGGGVSANSWYLEELKKTIKEIEAIVGVPILAEIKSCQFQNDAGKIGALALYLDDKGIKTYE</sequence>
<dbReference type="KEGG" id="ssab:SSABA_v1c04050"/>
<name>W6AJC0_9MOLU</name>
<dbReference type="PANTHER" id="PTHR18964">
    <property type="entry name" value="ROK (REPRESSOR, ORF, KINASE) FAMILY"/>
    <property type="match status" value="1"/>
</dbReference>
<dbReference type="eggNOG" id="COG1940">
    <property type="taxonomic scope" value="Bacteria"/>
</dbReference>
<dbReference type="RefSeq" id="WP_158500002.1">
    <property type="nucleotide sequence ID" value="NZ_CP006934.1"/>
</dbReference>
<evidence type="ECO:0000313" key="3">
    <source>
        <dbReference type="Proteomes" id="UP000019265"/>
    </source>
</evidence>
<dbReference type="STRING" id="1276257.SSABA_v1c04050"/>
<dbReference type="CDD" id="cd24152">
    <property type="entry name" value="ASKHA_NBD_ROK-like"/>
    <property type="match status" value="1"/>
</dbReference>
<dbReference type="HOGENOM" id="CLU_036604_0_2_14"/>
<dbReference type="Proteomes" id="UP000019265">
    <property type="component" value="Chromosome"/>
</dbReference>
<dbReference type="PANTHER" id="PTHR18964:SF149">
    <property type="entry name" value="BIFUNCTIONAL UDP-N-ACETYLGLUCOSAMINE 2-EPIMERASE_N-ACETYLMANNOSAMINE KINASE"/>
    <property type="match status" value="1"/>
</dbReference>
<organism evidence="2 3">
    <name type="scientific">Spiroplasma sabaudiense Ar-1343</name>
    <dbReference type="NCBI Taxonomy" id="1276257"/>
    <lineage>
        <taxon>Bacteria</taxon>
        <taxon>Bacillati</taxon>
        <taxon>Mycoplasmatota</taxon>
        <taxon>Mollicutes</taxon>
        <taxon>Entomoplasmatales</taxon>
        <taxon>Spiroplasmataceae</taxon>
        <taxon>Spiroplasma</taxon>
    </lineage>
</organism>
<dbReference type="AlphaFoldDB" id="W6AJC0"/>
<dbReference type="PATRIC" id="fig|1276257.3.peg.415"/>
<evidence type="ECO:0000313" key="2">
    <source>
        <dbReference type="EMBL" id="AHI53814.1"/>
    </source>
</evidence>
<dbReference type="EMBL" id="CP006934">
    <property type="protein sequence ID" value="AHI53814.1"/>
    <property type="molecule type" value="Genomic_DNA"/>
</dbReference>
<dbReference type="InterPro" id="IPR000600">
    <property type="entry name" value="ROK"/>
</dbReference>
<dbReference type="Gene3D" id="3.30.420.40">
    <property type="match status" value="2"/>
</dbReference>
<dbReference type="SUPFAM" id="SSF53067">
    <property type="entry name" value="Actin-like ATPase domain"/>
    <property type="match status" value="1"/>
</dbReference>
<accession>W6AJC0</accession>
<dbReference type="OrthoDB" id="9795247at2"/>
<reference evidence="2 3" key="1">
    <citation type="journal article" date="2014" name="Genome Biol. Evol.">
        <title>Molecular evolution of the substrate utilization strategies and putative virulence factors in mosquito-associated Spiroplasma species.</title>
        <authorList>
            <person name="Chang T.H."/>
            <person name="Lo W.S."/>
            <person name="Ku C."/>
            <person name="Chen L.L."/>
            <person name="Kuo C.H."/>
        </authorList>
    </citation>
    <scope>NUCLEOTIDE SEQUENCE [LARGE SCALE GENOMIC DNA]</scope>
    <source>
        <strain evidence="2">Ar-1343</strain>
    </source>
</reference>
<keyword evidence="3" id="KW-1185">Reference proteome</keyword>